<dbReference type="Proteomes" id="UP001430455">
    <property type="component" value="Unassembled WGS sequence"/>
</dbReference>
<protein>
    <submittedName>
        <fullName evidence="1">PRC-barrel domain containing protein</fullName>
    </submittedName>
</protein>
<reference evidence="1 2" key="1">
    <citation type="submission" date="2021-06" db="EMBL/GenBank/DDBJ databases">
        <title>Halomicroarcula sp. a new haloarchaeum isolated from saline soil.</title>
        <authorList>
            <person name="Duran-Viseras A."/>
            <person name="Sanchez-Porro C."/>
            <person name="Ventosa A."/>
        </authorList>
    </citation>
    <scope>NUCLEOTIDE SEQUENCE [LARGE SCALE GENOMIC DNA]</scope>
    <source>
        <strain evidence="1 2">F27</strain>
    </source>
</reference>
<comment type="caution">
    <text evidence="1">The sequence shown here is derived from an EMBL/GenBank/DDBJ whole genome shotgun (WGS) entry which is preliminary data.</text>
</comment>
<sequence>MPSLRAWITAMARTNLSEEDEGKRVVNNRGDEVGVISGYRGGHAYVDPDPGITDKIMSTLGWENVDDDDYKLDSSQVASIDDDEVRLKSNM</sequence>
<evidence type="ECO:0000313" key="2">
    <source>
        <dbReference type="Proteomes" id="UP001430455"/>
    </source>
</evidence>
<name>A0AAW4PC40_9EURY</name>
<keyword evidence="2" id="KW-1185">Reference proteome</keyword>
<dbReference type="EMBL" id="RKLT01000003">
    <property type="protein sequence ID" value="MBX0295297.1"/>
    <property type="molecule type" value="Genomic_DNA"/>
</dbReference>
<accession>A0AAW4PC40</accession>
<proteinExistence type="predicted"/>
<organism evidence="1 2">
    <name type="scientific">Haloarcula nitratireducens</name>
    <dbReference type="NCBI Taxonomy" id="2487749"/>
    <lineage>
        <taxon>Archaea</taxon>
        <taxon>Methanobacteriati</taxon>
        <taxon>Methanobacteriota</taxon>
        <taxon>Stenosarchaea group</taxon>
        <taxon>Halobacteria</taxon>
        <taxon>Halobacteriales</taxon>
        <taxon>Haloarculaceae</taxon>
        <taxon>Haloarcula</taxon>
    </lineage>
</organism>
<gene>
    <name evidence="1" type="ORF">EGH23_10430</name>
</gene>
<evidence type="ECO:0000313" key="1">
    <source>
        <dbReference type="EMBL" id="MBX0295297.1"/>
    </source>
</evidence>
<dbReference type="AlphaFoldDB" id="A0AAW4PC40"/>